<accession>A0A512B6L6</accession>
<evidence type="ECO:0000313" key="2">
    <source>
        <dbReference type="Proteomes" id="UP000321513"/>
    </source>
</evidence>
<evidence type="ECO:0008006" key="3">
    <source>
        <dbReference type="Google" id="ProtNLM"/>
    </source>
</evidence>
<dbReference type="Proteomes" id="UP000321513">
    <property type="component" value="Unassembled WGS sequence"/>
</dbReference>
<dbReference type="Gene3D" id="3.40.50.2000">
    <property type="entry name" value="Glycogen Phosphorylase B"/>
    <property type="match status" value="1"/>
</dbReference>
<evidence type="ECO:0000313" key="1">
    <source>
        <dbReference type="EMBL" id="GEO07606.1"/>
    </source>
</evidence>
<organism evidence="1 2">
    <name type="scientific">Segetibacter aerophilus</name>
    <dbReference type="NCBI Taxonomy" id="670293"/>
    <lineage>
        <taxon>Bacteria</taxon>
        <taxon>Pseudomonadati</taxon>
        <taxon>Bacteroidota</taxon>
        <taxon>Chitinophagia</taxon>
        <taxon>Chitinophagales</taxon>
        <taxon>Chitinophagaceae</taxon>
        <taxon>Segetibacter</taxon>
    </lineage>
</organism>
<proteinExistence type="predicted"/>
<sequence length="324" mass="37239">MAHLVKAFKNRHRQQVVLIKEARYQKEKDSIIKLWAKYIWLCSNVLKLLLQVKQKDQIFFTEYGGIGWQTKIASILNLIKPRVGLIGLVHLPLSILTDYYQTEDKLKKVLNLVNSLIVFGSSLEKDLLSLNIKPKVVRSFHYVDPYYLNEDKAQLERDGKLRVLFMGNLMRNYKLLISLIGSLDPQTFTFDVCLGNHNLKEIFQQFKNVNVYGYLRENELLQIMKDADISLNILEDTIGSNVITTSLACALPLVTSDVGSIRDYADESCALFCKNDTESFIAAAKHLQEDSFVVRTMSRQALVKAKSFLLDESLNFFDNFFHLN</sequence>
<reference evidence="1 2" key="1">
    <citation type="submission" date="2019-07" db="EMBL/GenBank/DDBJ databases">
        <title>Whole genome shotgun sequence of Segetibacter aerophilus NBRC 106135.</title>
        <authorList>
            <person name="Hosoyama A."/>
            <person name="Uohara A."/>
            <person name="Ohji S."/>
            <person name="Ichikawa N."/>
        </authorList>
    </citation>
    <scope>NUCLEOTIDE SEQUENCE [LARGE SCALE GENOMIC DNA]</scope>
    <source>
        <strain evidence="1 2">NBRC 106135</strain>
    </source>
</reference>
<name>A0A512B6L6_9BACT</name>
<dbReference type="SUPFAM" id="SSF53756">
    <property type="entry name" value="UDP-Glycosyltransferase/glycogen phosphorylase"/>
    <property type="match status" value="1"/>
</dbReference>
<protein>
    <recommendedName>
        <fullName evidence="3">Glycosyl transferase family 1 domain-containing protein</fullName>
    </recommendedName>
</protein>
<comment type="caution">
    <text evidence="1">The sequence shown here is derived from an EMBL/GenBank/DDBJ whole genome shotgun (WGS) entry which is preliminary data.</text>
</comment>
<dbReference type="AlphaFoldDB" id="A0A512B6L6"/>
<dbReference type="EMBL" id="BJYT01000001">
    <property type="protein sequence ID" value="GEO07606.1"/>
    <property type="molecule type" value="Genomic_DNA"/>
</dbReference>
<keyword evidence="2" id="KW-1185">Reference proteome</keyword>
<gene>
    <name evidence="1" type="ORF">SAE01_01020</name>
</gene>
<dbReference type="Pfam" id="PF13692">
    <property type="entry name" value="Glyco_trans_1_4"/>
    <property type="match status" value="1"/>
</dbReference>